<keyword evidence="7" id="KW-0687">Ribonucleoprotein</keyword>
<dbReference type="InterPro" id="IPR029063">
    <property type="entry name" value="SAM-dependent_MTases_sf"/>
</dbReference>
<comment type="caution">
    <text evidence="7">The sequence shown here is derived from an EMBL/GenBank/DDBJ whole genome shotgun (WGS) entry which is preliminary data.</text>
</comment>
<dbReference type="GO" id="GO:0032259">
    <property type="term" value="P:methylation"/>
    <property type="evidence" value="ECO:0007669"/>
    <property type="project" value="UniProtKB-KW"/>
</dbReference>
<proteinExistence type="inferred from homology"/>
<dbReference type="NCBIfam" id="TIGR00406">
    <property type="entry name" value="prmA"/>
    <property type="match status" value="1"/>
</dbReference>
<feature type="binding site" evidence="6">
    <location>
        <position position="159"/>
    </location>
    <ligand>
        <name>S-adenosyl-L-methionine</name>
        <dbReference type="ChEBI" id="CHEBI:59789"/>
    </ligand>
</feature>
<dbReference type="HAMAP" id="MF_00735">
    <property type="entry name" value="Methyltr_PrmA"/>
    <property type="match status" value="1"/>
</dbReference>
<dbReference type="InterPro" id="IPR050078">
    <property type="entry name" value="Ribosomal_L11_MeTrfase_PrmA"/>
</dbReference>
<keyword evidence="2 6" id="KW-0963">Cytoplasm</keyword>
<dbReference type="Pfam" id="PF06325">
    <property type="entry name" value="PrmA"/>
    <property type="match status" value="1"/>
</dbReference>
<keyword evidence="8" id="KW-1185">Reference proteome</keyword>
<name>A0A4R1MYL7_9FIRM</name>
<dbReference type="Proteomes" id="UP000294545">
    <property type="component" value="Unassembled WGS sequence"/>
</dbReference>
<evidence type="ECO:0000313" key="7">
    <source>
        <dbReference type="EMBL" id="TCK98398.1"/>
    </source>
</evidence>
<dbReference type="CDD" id="cd02440">
    <property type="entry name" value="AdoMet_MTases"/>
    <property type="match status" value="1"/>
</dbReference>
<accession>A0A4R1MYL7</accession>
<dbReference type="GO" id="GO:0005737">
    <property type="term" value="C:cytoplasm"/>
    <property type="evidence" value="ECO:0007669"/>
    <property type="project" value="UniProtKB-SubCell"/>
</dbReference>
<evidence type="ECO:0000256" key="3">
    <source>
        <dbReference type="ARBA" id="ARBA00022603"/>
    </source>
</evidence>
<evidence type="ECO:0000256" key="2">
    <source>
        <dbReference type="ARBA" id="ARBA00022490"/>
    </source>
</evidence>
<comment type="catalytic activity">
    <reaction evidence="6">
        <text>L-lysyl-[protein] + 3 S-adenosyl-L-methionine = N(6),N(6),N(6)-trimethyl-L-lysyl-[protein] + 3 S-adenosyl-L-homocysteine + 3 H(+)</text>
        <dbReference type="Rhea" id="RHEA:54192"/>
        <dbReference type="Rhea" id="RHEA-COMP:9752"/>
        <dbReference type="Rhea" id="RHEA-COMP:13826"/>
        <dbReference type="ChEBI" id="CHEBI:15378"/>
        <dbReference type="ChEBI" id="CHEBI:29969"/>
        <dbReference type="ChEBI" id="CHEBI:57856"/>
        <dbReference type="ChEBI" id="CHEBI:59789"/>
        <dbReference type="ChEBI" id="CHEBI:61961"/>
    </reaction>
</comment>
<gene>
    <name evidence="6" type="primary">prmA</name>
    <name evidence="7" type="ORF">EDC19_0818</name>
</gene>
<evidence type="ECO:0000256" key="6">
    <source>
        <dbReference type="HAMAP-Rule" id="MF_00735"/>
    </source>
</evidence>
<feature type="binding site" evidence="6">
    <location>
        <position position="245"/>
    </location>
    <ligand>
        <name>S-adenosyl-L-methionine</name>
        <dbReference type="ChEBI" id="CHEBI:59789"/>
    </ligand>
</feature>
<comment type="function">
    <text evidence="6">Methylates ribosomal protein L11.</text>
</comment>
<dbReference type="GO" id="GO:0005840">
    <property type="term" value="C:ribosome"/>
    <property type="evidence" value="ECO:0007669"/>
    <property type="project" value="UniProtKB-KW"/>
</dbReference>
<dbReference type="Gene3D" id="3.40.50.150">
    <property type="entry name" value="Vaccinia Virus protein VP39"/>
    <property type="match status" value="1"/>
</dbReference>
<keyword evidence="3 6" id="KW-0489">Methyltransferase</keyword>
<evidence type="ECO:0000256" key="1">
    <source>
        <dbReference type="ARBA" id="ARBA00009741"/>
    </source>
</evidence>
<dbReference type="GO" id="GO:0016279">
    <property type="term" value="F:protein-lysine N-methyltransferase activity"/>
    <property type="evidence" value="ECO:0007669"/>
    <property type="project" value="RHEA"/>
</dbReference>
<dbReference type="AlphaFoldDB" id="A0A4R1MYL7"/>
<protein>
    <recommendedName>
        <fullName evidence="6">Ribosomal protein L11 methyltransferase</fullName>
        <shortName evidence="6">L11 Mtase</shortName>
        <ecNumber evidence="6">2.1.1.-</ecNumber>
    </recommendedName>
</protein>
<evidence type="ECO:0000256" key="4">
    <source>
        <dbReference type="ARBA" id="ARBA00022679"/>
    </source>
</evidence>
<sequence length="308" mass="34479">MKWIQYKLKTTSEAVDIISYKLYEIGIQGIEVEDNVPLSEQDKEKMFVDILEEQNTNDNSACIKFYVSEEDNKDMIKEVTTILEQISEFMPVGSKALEKIITDEKDWAENWKKYFKPFKVEEHIIVKPTWETLKNNEKDDIIIEIDPGMAFGTGTHETTSLCVSGIKKYLNSKDSVYDIGCGSGILGIVASKLGAREVICTDIDPVAVTVAKENVKVNKVANNVSVYQGNLLENIDKKANIVVANILADVIIHLTQDINKVLAENGYFISSGIILDKVKDVTVAIEKQGLQIIEINKKGEWASIIAKN</sequence>
<dbReference type="EC" id="2.1.1.-" evidence="6"/>
<evidence type="ECO:0000313" key="8">
    <source>
        <dbReference type="Proteomes" id="UP000294545"/>
    </source>
</evidence>
<dbReference type="PIRSF" id="PIRSF000401">
    <property type="entry name" value="RPL11_MTase"/>
    <property type="match status" value="1"/>
</dbReference>
<dbReference type="RefSeq" id="WP_165868496.1">
    <property type="nucleotide sequence ID" value="NZ_SMGQ01000011.1"/>
</dbReference>
<dbReference type="PANTHER" id="PTHR43648">
    <property type="entry name" value="ELECTRON TRANSFER FLAVOPROTEIN BETA SUBUNIT LYSINE METHYLTRANSFERASE"/>
    <property type="match status" value="1"/>
</dbReference>
<feature type="binding site" evidence="6">
    <location>
        <position position="180"/>
    </location>
    <ligand>
        <name>S-adenosyl-L-methionine</name>
        <dbReference type="ChEBI" id="CHEBI:59789"/>
    </ligand>
</feature>
<organism evidence="7 8">
    <name type="scientific">Natranaerovirga hydrolytica</name>
    <dbReference type="NCBI Taxonomy" id="680378"/>
    <lineage>
        <taxon>Bacteria</taxon>
        <taxon>Bacillati</taxon>
        <taxon>Bacillota</taxon>
        <taxon>Clostridia</taxon>
        <taxon>Lachnospirales</taxon>
        <taxon>Natranaerovirgaceae</taxon>
        <taxon>Natranaerovirga</taxon>
    </lineage>
</organism>
<feature type="binding site" evidence="6">
    <location>
        <position position="202"/>
    </location>
    <ligand>
        <name>S-adenosyl-L-methionine</name>
        <dbReference type="ChEBI" id="CHEBI:59789"/>
    </ligand>
</feature>
<dbReference type="PANTHER" id="PTHR43648:SF1">
    <property type="entry name" value="ELECTRON TRANSFER FLAVOPROTEIN BETA SUBUNIT LYSINE METHYLTRANSFERASE"/>
    <property type="match status" value="1"/>
</dbReference>
<keyword evidence="5 6" id="KW-0949">S-adenosyl-L-methionine</keyword>
<keyword evidence="7" id="KW-0689">Ribosomal protein</keyword>
<keyword evidence="4 6" id="KW-0808">Transferase</keyword>
<dbReference type="SUPFAM" id="SSF53335">
    <property type="entry name" value="S-adenosyl-L-methionine-dependent methyltransferases"/>
    <property type="match status" value="1"/>
</dbReference>
<reference evidence="7 8" key="1">
    <citation type="submission" date="2019-03" db="EMBL/GenBank/DDBJ databases">
        <title>Genomic Encyclopedia of Type Strains, Phase IV (KMG-IV): sequencing the most valuable type-strain genomes for metagenomic binning, comparative biology and taxonomic classification.</title>
        <authorList>
            <person name="Goeker M."/>
        </authorList>
    </citation>
    <scope>NUCLEOTIDE SEQUENCE [LARGE SCALE GENOMIC DNA]</scope>
    <source>
        <strain evidence="7 8">DSM 24176</strain>
    </source>
</reference>
<dbReference type="EMBL" id="SMGQ01000011">
    <property type="protein sequence ID" value="TCK98398.1"/>
    <property type="molecule type" value="Genomic_DNA"/>
</dbReference>
<dbReference type="InterPro" id="IPR004498">
    <property type="entry name" value="Ribosomal_PrmA_MeTrfase"/>
</dbReference>
<comment type="similarity">
    <text evidence="1 6">Belongs to the methyltransferase superfamily. PrmA family.</text>
</comment>
<comment type="subcellular location">
    <subcellularLocation>
        <location evidence="6">Cytoplasm</location>
    </subcellularLocation>
</comment>
<evidence type="ECO:0000256" key="5">
    <source>
        <dbReference type="ARBA" id="ARBA00022691"/>
    </source>
</evidence>